<proteinExistence type="predicted"/>
<dbReference type="EMBL" id="JBBMFT010000006">
    <property type="protein sequence ID" value="MEQ2456914.1"/>
    <property type="molecule type" value="Genomic_DNA"/>
</dbReference>
<comment type="caution">
    <text evidence="1">The sequence shown here is derived from an EMBL/GenBank/DDBJ whole genome shotgun (WGS) entry which is preliminary data.</text>
</comment>
<evidence type="ECO:0000313" key="2">
    <source>
        <dbReference type="Proteomes" id="UP001440599"/>
    </source>
</evidence>
<sequence>MKVSAIVYTSNTGFTAWYAEQLGQRTGLPVYPLKQAVSQLGAGSRVIYLGWLCAEKIQGLPKALGRFNVAAVCAVGMSRTDIANVEQIAQQNKLKDKPVFYLRGGFNRKKLDLVHRLMIRIASQGIKRSPAGTPAAELMQAFRKGSDWTNAESLTPVQQWLEQDG</sequence>
<accession>A0ABV1EQP3</accession>
<organism evidence="1 2">
    <name type="scientific">Flavonifractor hominis</name>
    <dbReference type="NCBI Taxonomy" id="3133178"/>
    <lineage>
        <taxon>Bacteria</taxon>
        <taxon>Bacillati</taxon>
        <taxon>Bacillota</taxon>
        <taxon>Clostridia</taxon>
        <taxon>Eubacteriales</taxon>
        <taxon>Oscillospiraceae</taxon>
        <taxon>Flavonifractor</taxon>
    </lineage>
</organism>
<keyword evidence="2" id="KW-1185">Reference proteome</keyword>
<dbReference type="Proteomes" id="UP001440599">
    <property type="component" value="Unassembled WGS sequence"/>
</dbReference>
<dbReference type="RefSeq" id="WP_349140648.1">
    <property type="nucleotide sequence ID" value="NZ_JBBMFT010000006.1"/>
</dbReference>
<evidence type="ECO:0000313" key="1">
    <source>
        <dbReference type="EMBL" id="MEQ2456914.1"/>
    </source>
</evidence>
<name>A0ABV1EQP3_9FIRM</name>
<evidence type="ECO:0008006" key="3">
    <source>
        <dbReference type="Google" id="ProtNLM"/>
    </source>
</evidence>
<protein>
    <recommendedName>
        <fullName evidence="3">Flavodoxin domain-containing protein</fullName>
    </recommendedName>
</protein>
<reference evidence="1 2" key="1">
    <citation type="submission" date="2024-03" db="EMBL/GenBank/DDBJ databases">
        <title>Human intestinal bacterial collection.</title>
        <authorList>
            <person name="Pauvert C."/>
            <person name="Hitch T.C.A."/>
            <person name="Clavel T."/>
        </authorList>
    </citation>
    <scope>NUCLEOTIDE SEQUENCE [LARGE SCALE GENOMIC DNA]</scope>
    <source>
        <strain evidence="1 2">CLA-AP-H34</strain>
    </source>
</reference>
<gene>
    <name evidence="1" type="ORF">WMO45_10295</name>
</gene>